<dbReference type="OrthoDB" id="2798300at2759"/>
<evidence type="ECO:0000313" key="1">
    <source>
        <dbReference type="EMBL" id="KAH8105135.1"/>
    </source>
</evidence>
<evidence type="ECO:0000313" key="2">
    <source>
        <dbReference type="Proteomes" id="UP000813824"/>
    </source>
</evidence>
<reference evidence="1" key="1">
    <citation type="journal article" date="2021" name="New Phytol.">
        <title>Evolutionary innovations through gain and loss of genes in the ectomycorrhizal Boletales.</title>
        <authorList>
            <person name="Wu G."/>
            <person name="Miyauchi S."/>
            <person name="Morin E."/>
            <person name="Kuo A."/>
            <person name="Drula E."/>
            <person name="Varga T."/>
            <person name="Kohler A."/>
            <person name="Feng B."/>
            <person name="Cao Y."/>
            <person name="Lipzen A."/>
            <person name="Daum C."/>
            <person name="Hundley H."/>
            <person name="Pangilinan J."/>
            <person name="Johnson J."/>
            <person name="Barry K."/>
            <person name="LaButti K."/>
            <person name="Ng V."/>
            <person name="Ahrendt S."/>
            <person name="Min B."/>
            <person name="Choi I.G."/>
            <person name="Park H."/>
            <person name="Plett J.M."/>
            <person name="Magnuson J."/>
            <person name="Spatafora J.W."/>
            <person name="Nagy L.G."/>
            <person name="Henrissat B."/>
            <person name="Grigoriev I.V."/>
            <person name="Yang Z.L."/>
            <person name="Xu J."/>
            <person name="Martin F.M."/>
        </authorList>
    </citation>
    <scope>NUCLEOTIDE SEQUENCE</scope>
    <source>
        <strain evidence="1">KKN 215</strain>
    </source>
</reference>
<sequence length="252" mass="28016">MLELLKVDDVTFEDKIAELTNWNEATQTTRIAAVKQRAAFTAYVETLQAYAERVEKEIRDMDSDIRRSLLDLKLQVESTNAEIEFITANVMEPITTYLKLDEGSFAGLLNSSPVAAFAALVQAVSVGVPELAKFDIHLKEAKAKHLALYCKIDAFNAQIRATETTQLYVMEAFTAPVLIQSICVGVSDFSTKMTKAINAFDQLSYDQGRIQQLMRETPVDDPLFVSHVTMLNEVLGLTSALLDLYNKAPALN</sequence>
<dbReference type="EMBL" id="JAEVFJ010000004">
    <property type="protein sequence ID" value="KAH8105135.1"/>
    <property type="molecule type" value="Genomic_DNA"/>
</dbReference>
<accession>A0A8K0XTQ9</accession>
<keyword evidence="2" id="KW-1185">Reference proteome</keyword>
<dbReference type="AlphaFoldDB" id="A0A8K0XTQ9"/>
<gene>
    <name evidence="1" type="ORF">BXZ70DRAFT_506321</name>
</gene>
<comment type="caution">
    <text evidence="1">The sequence shown here is derived from an EMBL/GenBank/DDBJ whole genome shotgun (WGS) entry which is preliminary data.</text>
</comment>
<protein>
    <submittedName>
        <fullName evidence="1">Uncharacterized protein</fullName>
    </submittedName>
</protein>
<dbReference type="Proteomes" id="UP000813824">
    <property type="component" value="Unassembled WGS sequence"/>
</dbReference>
<name>A0A8K0XTQ9_9AGAR</name>
<organism evidence="1 2">
    <name type="scientific">Cristinia sonorae</name>
    <dbReference type="NCBI Taxonomy" id="1940300"/>
    <lineage>
        <taxon>Eukaryota</taxon>
        <taxon>Fungi</taxon>
        <taxon>Dikarya</taxon>
        <taxon>Basidiomycota</taxon>
        <taxon>Agaricomycotina</taxon>
        <taxon>Agaricomycetes</taxon>
        <taxon>Agaricomycetidae</taxon>
        <taxon>Agaricales</taxon>
        <taxon>Pleurotineae</taxon>
        <taxon>Stephanosporaceae</taxon>
        <taxon>Cristinia</taxon>
    </lineage>
</organism>
<proteinExistence type="predicted"/>